<dbReference type="GO" id="GO:0046872">
    <property type="term" value="F:metal ion binding"/>
    <property type="evidence" value="ECO:0007669"/>
    <property type="project" value="UniProtKB-KW"/>
</dbReference>
<keyword evidence="3" id="KW-0106">Calcium</keyword>
<dbReference type="PANTHER" id="PTHR10891">
    <property type="entry name" value="EF-HAND CALCIUM-BINDING DOMAIN CONTAINING PROTEIN"/>
    <property type="match status" value="1"/>
</dbReference>
<proteinExistence type="predicted"/>
<keyword evidence="2" id="KW-0677">Repeat</keyword>
<evidence type="ECO:0000313" key="6">
    <source>
        <dbReference type="Proteomes" id="UP001634007"/>
    </source>
</evidence>
<feature type="domain" description="EF-hand" evidence="4">
    <location>
        <begin position="132"/>
        <end position="163"/>
    </location>
</feature>
<evidence type="ECO:0000256" key="3">
    <source>
        <dbReference type="ARBA" id="ARBA00022837"/>
    </source>
</evidence>
<accession>A0ABD3L8U6</accession>
<gene>
    <name evidence="5" type="ORF">ACJRO7_016733</name>
</gene>
<evidence type="ECO:0000313" key="5">
    <source>
        <dbReference type="EMBL" id="KAL3747962.1"/>
    </source>
</evidence>
<dbReference type="InterPro" id="IPR018247">
    <property type="entry name" value="EF_Hand_1_Ca_BS"/>
</dbReference>
<dbReference type="Gene3D" id="1.10.238.10">
    <property type="entry name" value="EF-hand"/>
    <property type="match status" value="1"/>
</dbReference>
<dbReference type="InterPro" id="IPR039647">
    <property type="entry name" value="EF_hand_pair_protein_CML-like"/>
</dbReference>
<dbReference type="SMART" id="SM00054">
    <property type="entry name" value="EFh"/>
    <property type="match status" value="2"/>
</dbReference>
<dbReference type="EMBL" id="JBJKBG010000003">
    <property type="protein sequence ID" value="KAL3747962.1"/>
    <property type="molecule type" value="Genomic_DNA"/>
</dbReference>
<protein>
    <recommendedName>
        <fullName evidence="4">EF-hand domain-containing protein</fullName>
    </recommendedName>
</protein>
<dbReference type="Pfam" id="PF13499">
    <property type="entry name" value="EF-hand_7"/>
    <property type="match status" value="1"/>
</dbReference>
<dbReference type="InterPro" id="IPR011992">
    <property type="entry name" value="EF-hand-dom_pair"/>
</dbReference>
<dbReference type="Proteomes" id="UP001634007">
    <property type="component" value="Unassembled WGS sequence"/>
</dbReference>
<dbReference type="SUPFAM" id="SSF47473">
    <property type="entry name" value="EF-hand"/>
    <property type="match status" value="1"/>
</dbReference>
<dbReference type="FunFam" id="1.10.238.10:FF:000003">
    <property type="entry name" value="Calmodulin A"/>
    <property type="match status" value="1"/>
</dbReference>
<dbReference type="PROSITE" id="PS00018">
    <property type="entry name" value="EF_HAND_1"/>
    <property type="match status" value="1"/>
</dbReference>
<dbReference type="PROSITE" id="PS50222">
    <property type="entry name" value="EF_HAND_2"/>
    <property type="match status" value="2"/>
</dbReference>
<evidence type="ECO:0000259" key="4">
    <source>
        <dbReference type="PROSITE" id="PS50222"/>
    </source>
</evidence>
<keyword evidence="6" id="KW-1185">Reference proteome</keyword>
<feature type="domain" description="EF-hand" evidence="4">
    <location>
        <begin position="94"/>
        <end position="129"/>
    </location>
</feature>
<sequence length="163" mass="18017">MSLGHAFGFVNSEIQPSKVDPGPACKTTKPPLFDGLTIQALTAVFGMEANGEMKKDRVHAVVKKLGLTGGEENSPNCPDPCDGLKEEIDALMQKMSLLLHEAFKIFDEDDNGFIEAVELKRVLECLGLDRGWNMRDIEKMVQVVDLNLDGKVDFSEFELMMAL</sequence>
<comment type="caution">
    <text evidence="5">The sequence shown here is derived from an EMBL/GenBank/DDBJ whole genome shotgun (WGS) entry which is preliminary data.</text>
</comment>
<organism evidence="5 6">
    <name type="scientific">Eucalyptus globulus</name>
    <name type="common">Tasmanian blue gum</name>
    <dbReference type="NCBI Taxonomy" id="34317"/>
    <lineage>
        <taxon>Eukaryota</taxon>
        <taxon>Viridiplantae</taxon>
        <taxon>Streptophyta</taxon>
        <taxon>Embryophyta</taxon>
        <taxon>Tracheophyta</taxon>
        <taxon>Spermatophyta</taxon>
        <taxon>Magnoliopsida</taxon>
        <taxon>eudicotyledons</taxon>
        <taxon>Gunneridae</taxon>
        <taxon>Pentapetalae</taxon>
        <taxon>rosids</taxon>
        <taxon>malvids</taxon>
        <taxon>Myrtales</taxon>
        <taxon>Myrtaceae</taxon>
        <taxon>Myrtoideae</taxon>
        <taxon>Eucalypteae</taxon>
        <taxon>Eucalyptus</taxon>
    </lineage>
</organism>
<keyword evidence="1" id="KW-0479">Metal-binding</keyword>
<evidence type="ECO:0000256" key="2">
    <source>
        <dbReference type="ARBA" id="ARBA00022737"/>
    </source>
</evidence>
<dbReference type="AlphaFoldDB" id="A0ABD3L8U6"/>
<evidence type="ECO:0000256" key="1">
    <source>
        <dbReference type="ARBA" id="ARBA00022723"/>
    </source>
</evidence>
<dbReference type="InterPro" id="IPR002048">
    <property type="entry name" value="EF_hand_dom"/>
</dbReference>
<name>A0ABD3L8U6_EUCGL</name>
<reference evidence="5 6" key="1">
    <citation type="submission" date="2024-11" db="EMBL/GenBank/DDBJ databases">
        <title>Chromosome-level genome assembly of Eucalyptus globulus Labill. provides insights into its genome evolution.</title>
        <authorList>
            <person name="Li X."/>
        </authorList>
    </citation>
    <scope>NUCLEOTIDE SEQUENCE [LARGE SCALE GENOMIC DNA]</scope>
    <source>
        <strain evidence="5">CL2024</strain>
        <tissue evidence="5">Fresh tender leaves</tissue>
    </source>
</reference>
<dbReference type="CDD" id="cd00051">
    <property type="entry name" value="EFh"/>
    <property type="match status" value="1"/>
</dbReference>